<accession>A0A1H9F2D7</accession>
<dbReference type="InterPro" id="IPR021221">
    <property type="entry name" value="Fil"/>
</dbReference>
<organism evidence="1 2">
    <name type="scientific">Rosenbergiella nectarea</name>
    <dbReference type="NCBI Taxonomy" id="988801"/>
    <lineage>
        <taxon>Bacteria</taxon>
        <taxon>Pseudomonadati</taxon>
        <taxon>Pseudomonadota</taxon>
        <taxon>Gammaproteobacteria</taxon>
        <taxon>Enterobacterales</taxon>
        <taxon>Erwiniaceae</taxon>
        <taxon>Rosenbergiella</taxon>
    </lineage>
</organism>
<dbReference type="STRING" id="988801.SAMN05216522_102141"/>
<evidence type="ECO:0000313" key="1">
    <source>
        <dbReference type="EMBL" id="SEQ32126.1"/>
    </source>
</evidence>
<dbReference type="RefSeq" id="WP_092672859.1">
    <property type="nucleotide sequence ID" value="NZ_FOGC01000002.1"/>
</dbReference>
<dbReference type="EMBL" id="FOGC01000002">
    <property type="protein sequence ID" value="SEQ32126.1"/>
    <property type="molecule type" value="Genomic_DNA"/>
</dbReference>
<gene>
    <name evidence="1" type="ORF">SAMN05216522_102141</name>
</gene>
<dbReference type="AlphaFoldDB" id="A0A1H9F2D7"/>
<dbReference type="Pfam" id="PF10893">
    <property type="entry name" value="Phage_186_Fil"/>
    <property type="match status" value="1"/>
</dbReference>
<sequence length="70" mass="7882">MISFAARLKKKSPSMSYGHGWIIGADGKLFHPSRSQSDLLQALTTRKKVNTWQSKVQTLCNLVRANVSRH</sequence>
<dbReference type="Proteomes" id="UP000242515">
    <property type="component" value="Unassembled WGS sequence"/>
</dbReference>
<evidence type="ECO:0000313" key="2">
    <source>
        <dbReference type="Proteomes" id="UP000242515"/>
    </source>
</evidence>
<name>A0A1H9F2D7_9GAMM</name>
<proteinExistence type="predicted"/>
<reference evidence="2" key="1">
    <citation type="submission" date="2016-10" db="EMBL/GenBank/DDBJ databases">
        <authorList>
            <person name="Varghese N."/>
            <person name="Submissions S."/>
        </authorList>
    </citation>
    <scope>NUCLEOTIDE SEQUENCE [LARGE SCALE GENOMIC DNA]</scope>
    <source>
        <strain evidence="2">8N4</strain>
    </source>
</reference>
<evidence type="ECO:0008006" key="3">
    <source>
        <dbReference type="Google" id="ProtNLM"/>
    </source>
</evidence>
<keyword evidence="2" id="KW-1185">Reference proteome</keyword>
<protein>
    <recommendedName>
        <fullName evidence="3">DUF2724 domain-containing protein</fullName>
    </recommendedName>
</protein>
<dbReference type="OrthoDB" id="6520371at2"/>